<keyword evidence="1" id="KW-0732">Signal</keyword>
<dbReference type="Gene3D" id="2.60.40.1080">
    <property type="match status" value="8"/>
</dbReference>
<accession>A0A328TWN5</accession>
<dbReference type="RefSeq" id="WP_112884752.1">
    <property type="nucleotide sequence ID" value="NZ_QLUW01000005.1"/>
</dbReference>
<feature type="chain" id="PRO_5016427146" description="BIG2 domain-containing protein" evidence="1">
    <location>
        <begin position="36"/>
        <end position="724"/>
    </location>
</feature>
<dbReference type="InterPro" id="IPR008964">
    <property type="entry name" value="Invasin/intimin_cell_adhesion"/>
</dbReference>
<feature type="signal peptide" evidence="1">
    <location>
        <begin position="1"/>
        <end position="35"/>
    </location>
</feature>
<evidence type="ECO:0000313" key="3">
    <source>
        <dbReference type="EMBL" id="RAP73963.1"/>
    </source>
</evidence>
<feature type="domain" description="BIG2" evidence="2">
    <location>
        <begin position="558"/>
        <end position="638"/>
    </location>
</feature>
<dbReference type="OrthoDB" id="503324at2"/>
<keyword evidence="4" id="KW-1185">Reference proteome</keyword>
<dbReference type="SMART" id="SM00635">
    <property type="entry name" value="BID_2"/>
    <property type="match status" value="7"/>
</dbReference>
<name>A0A328TWN5_9BACL</name>
<evidence type="ECO:0000259" key="2">
    <source>
        <dbReference type="SMART" id="SM00635"/>
    </source>
</evidence>
<gene>
    <name evidence="3" type="ORF">DL346_23070</name>
</gene>
<feature type="domain" description="BIG2" evidence="2">
    <location>
        <begin position="487"/>
        <end position="554"/>
    </location>
</feature>
<evidence type="ECO:0000313" key="4">
    <source>
        <dbReference type="Proteomes" id="UP000249260"/>
    </source>
</evidence>
<reference evidence="3 4" key="1">
    <citation type="submission" date="2018-06" db="EMBL/GenBank/DDBJ databases">
        <title>Paenibacillus montanisoli sp. nov., isolated from mountain area soil.</title>
        <authorList>
            <person name="Wu M."/>
        </authorList>
    </citation>
    <scope>NUCLEOTIDE SEQUENCE [LARGE SCALE GENOMIC DNA]</scope>
    <source>
        <strain evidence="3 4">RA17</strain>
    </source>
</reference>
<dbReference type="EMBL" id="QLUW01000005">
    <property type="protein sequence ID" value="RAP73963.1"/>
    <property type="molecule type" value="Genomic_DNA"/>
</dbReference>
<feature type="domain" description="BIG2" evidence="2">
    <location>
        <begin position="38"/>
        <end position="121"/>
    </location>
</feature>
<sequence length="724" mass="75908">MRTNKHAASKRYGTWLSVMLAIVLSFSSFAGLAYAEEVVTGITFDNAPSPAVLYVDDDTISLQVNASIPGATSVKDVTNDAVWSSSNTAVAKASAGVLVGLTSGTAIVSASYKGFKITLPVSVHYLYDSVKLTENGNLAATAADVHLGDTIAYELMAAKSGKADENVTDSALWTSSSTSVATVDAGEIKLLAAGETTITAKYKGRSDSIKLSVTSPYKSLSISPEELLEFNVGDSAAALSASAADEDDTLSDVTDLAEWTTGNSAVVTVSKGVVTPVGSGTTTISVSCLGVKSRIDVVVRPAFEAMRITPKEDQHVTLQDEPIQFSVVVRKGDEAPETVTSKATWTSSNFYAATVSKDGVVMPKGVGTTFIKASYLGVSQQVSVTVYPTVGSLKAAKASVDAFLDEAIALPKVTAESIAEETIDVSSLVSWTSSNKDIVDKVDGTWTAKKLGTAVLTGTVQSKSVSVTVEVHERPILLTPDQANASVIIGKEIKLPVITVMYESGEEENVTDKVTWKSSSANLLVKTPNMRGLQASNVTLTATYLGKSTTVRVAIEEEIKKLFVETETLTLNPSRTKSLKVTGIYKSGKSVSLTTKMNWEVNPETLASIKNGSIKALKEGSGKLTGTYQGKSVEVALTVVAKVKKLSASTKSVTLAAEGKETVNVTAEYEGGRVTDVTKTAAWTVGNRKVATVQNGIVTAAAKGSTIIKAVLDGKSVSIRVVVK</sequence>
<dbReference type="InterPro" id="IPR003343">
    <property type="entry name" value="Big_2"/>
</dbReference>
<feature type="domain" description="BIG2" evidence="2">
    <location>
        <begin position="642"/>
        <end position="722"/>
    </location>
</feature>
<protein>
    <recommendedName>
        <fullName evidence="2">BIG2 domain-containing protein</fullName>
    </recommendedName>
</protein>
<feature type="domain" description="BIG2" evidence="2">
    <location>
        <begin position="132"/>
        <end position="212"/>
    </location>
</feature>
<proteinExistence type="predicted"/>
<feature type="domain" description="BIG2" evidence="2">
    <location>
        <begin position="302"/>
        <end position="385"/>
    </location>
</feature>
<dbReference type="SUPFAM" id="SSF49373">
    <property type="entry name" value="Invasin/intimin cell-adhesion fragments"/>
    <property type="match status" value="2"/>
</dbReference>
<dbReference type="Proteomes" id="UP000249260">
    <property type="component" value="Unassembled WGS sequence"/>
</dbReference>
<evidence type="ECO:0000256" key="1">
    <source>
        <dbReference type="SAM" id="SignalP"/>
    </source>
</evidence>
<organism evidence="3 4">
    <name type="scientific">Paenibacillus montanisoli</name>
    <dbReference type="NCBI Taxonomy" id="2081970"/>
    <lineage>
        <taxon>Bacteria</taxon>
        <taxon>Bacillati</taxon>
        <taxon>Bacillota</taxon>
        <taxon>Bacilli</taxon>
        <taxon>Bacillales</taxon>
        <taxon>Paenibacillaceae</taxon>
        <taxon>Paenibacillus</taxon>
    </lineage>
</organism>
<comment type="caution">
    <text evidence="3">The sequence shown here is derived from an EMBL/GenBank/DDBJ whole genome shotgun (WGS) entry which is preliminary data.</text>
</comment>
<feature type="domain" description="BIG2" evidence="2">
    <location>
        <begin position="216"/>
        <end position="298"/>
    </location>
</feature>
<dbReference type="AlphaFoldDB" id="A0A328TWN5"/>